<evidence type="ECO:0000313" key="1">
    <source>
        <dbReference type="EMBL" id="BBH93152.1"/>
    </source>
</evidence>
<dbReference type="AlphaFoldDB" id="A0A455T1P9"/>
<gene>
    <name evidence="1" type="ORF">KTA_13510</name>
</gene>
<dbReference type="EMBL" id="AP019377">
    <property type="protein sequence ID" value="BBH93152.1"/>
    <property type="molecule type" value="Genomic_DNA"/>
</dbReference>
<reference evidence="1" key="1">
    <citation type="submission" date="2018-12" db="EMBL/GenBank/DDBJ databases">
        <title>Novel natural products biosynthetic potential of the class Ktedonobacteria.</title>
        <authorList>
            <person name="Zheng Y."/>
            <person name="Saitou A."/>
            <person name="Wang C.M."/>
            <person name="Toyoda A."/>
            <person name="Minakuchi Y."/>
            <person name="Sekiguchi Y."/>
            <person name="Ueda K."/>
            <person name="Takano H."/>
            <person name="Sakai Y."/>
            <person name="Yokota A."/>
            <person name="Yabe S."/>
        </authorList>
    </citation>
    <scope>NUCLEOTIDE SEQUENCE</scope>
    <source>
        <strain evidence="1">A3-2</strain>
    </source>
</reference>
<name>A0A455T1P9_9CHLR</name>
<accession>A0A455T1P9</accession>
<protein>
    <submittedName>
        <fullName evidence="1">Uncharacterized protein</fullName>
    </submittedName>
</protein>
<sequence length="56" mass="5576">MVMPSDAATAGGSPTVLSVTIPIIVRLASSQLLLAAGGGLIDPLSLSDLADRRETG</sequence>
<organism evidence="1">
    <name type="scientific">Thermogemmatispora argillosa</name>
    <dbReference type="NCBI Taxonomy" id="2045280"/>
    <lineage>
        <taxon>Bacteria</taxon>
        <taxon>Bacillati</taxon>
        <taxon>Chloroflexota</taxon>
        <taxon>Ktedonobacteria</taxon>
        <taxon>Thermogemmatisporales</taxon>
        <taxon>Thermogemmatisporaceae</taxon>
        <taxon>Thermogemmatispora</taxon>
    </lineage>
</organism>
<proteinExistence type="predicted"/>